<sequence>MRKVWVVLSVLLLISPLAWSSDSQSCLGCHDFGPESPVHPMLEGQHGSAEQGCASCHGASVEHSQRPTMRSPDVSFGPRWGSSVGDQDAPCLDCHQQDVAKHWQDSLHMSNQMTCVTCHDLHSEQDKVLAAGGQLAVCSICHKPQQHGIHAISEKLDENPDCTTCHNPHADQVPLGVMLANRSAGCRTCHDLVQMSAEGQSTAKARSYHKVMAQPDRTCLDCHSGIAHGPADAVAPFVPLAVASKTVTLFNPGQSDIDWILSEHPGAQPFRQGSNCQQCHRGDEAAMGESMGAKAPTSRDLEVSISTEGPDLVMQVSWTGGSDDSSLALMWGDGGNNAFRRGGCWAACHSDMPGMSRDRGQALGKYLADSRQQVKRIGQPALVKDKAALETMLAAGNFVEMWRVEIAAGDTAQANTATLQADLTWSDDSPLQATASFKAGRWQMLLRRPLQAGASHKAFSATGSYTFGMALHGKQHQGGSHWVSLPMTLSLDGEDTDFRAD</sequence>
<dbReference type="InterPro" id="IPR051829">
    <property type="entry name" value="Multiheme_Cytochr_ET"/>
</dbReference>
<comment type="caution">
    <text evidence="5">The sequence shown here is derived from an EMBL/GenBank/DDBJ whole genome shotgun (WGS) entry which is preliminary data.</text>
</comment>
<dbReference type="Pfam" id="PF09699">
    <property type="entry name" value="Paired_CXXCH_1"/>
    <property type="match status" value="1"/>
</dbReference>
<evidence type="ECO:0000313" key="6">
    <source>
        <dbReference type="Proteomes" id="UP001143362"/>
    </source>
</evidence>
<keyword evidence="6" id="KW-1185">Reference proteome</keyword>
<dbReference type="InterPro" id="IPR053875">
    <property type="entry name" value="Cytochrom_c_NrfB-like_dom"/>
</dbReference>
<dbReference type="Gene3D" id="2.60.40.1190">
    <property type="match status" value="1"/>
</dbReference>
<dbReference type="Gene3D" id="3.90.10.10">
    <property type="entry name" value="Cytochrome C3"/>
    <property type="match status" value="1"/>
</dbReference>
<dbReference type="RefSeq" id="WP_279246539.1">
    <property type="nucleotide sequence ID" value="NZ_SHNN01000003.1"/>
</dbReference>
<evidence type="ECO:0000256" key="2">
    <source>
        <dbReference type="SAM" id="SignalP"/>
    </source>
</evidence>
<feature type="chain" id="PRO_5045447107" description="NapC/NirT cytochrome c N-terminal domain-containing protein" evidence="2">
    <location>
        <begin position="21"/>
        <end position="501"/>
    </location>
</feature>
<dbReference type="Gene3D" id="1.10.1130.10">
    <property type="entry name" value="Flavocytochrome C3, Chain A"/>
    <property type="match status" value="1"/>
</dbReference>
<dbReference type="SUPFAM" id="SSF48695">
    <property type="entry name" value="Multiheme cytochromes"/>
    <property type="match status" value="1"/>
</dbReference>
<organism evidence="5 6">
    <name type="scientific">Candidatus Litorirhabdus singularis</name>
    <dbReference type="NCBI Taxonomy" id="2518993"/>
    <lineage>
        <taxon>Bacteria</taxon>
        <taxon>Pseudomonadati</taxon>
        <taxon>Pseudomonadota</taxon>
        <taxon>Gammaproteobacteria</taxon>
        <taxon>Cellvibrionales</taxon>
        <taxon>Halieaceae</taxon>
        <taxon>Candidatus Litorirhabdus</taxon>
    </lineage>
</organism>
<feature type="domain" description="Doubled CXXCH motif" evidence="3">
    <location>
        <begin position="161"/>
        <end position="191"/>
    </location>
</feature>
<feature type="signal peptide" evidence="2">
    <location>
        <begin position="1"/>
        <end position="20"/>
    </location>
</feature>
<dbReference type="InterPro" id="IPR010177">
    <property type="entry name" value="Paired_CXXCH_1"/>
</dbReference>
<gene>
    <name evidence="5" type="ORF">EYC98_16815</name>
</gene>
<evidence type="ECO:0000259" key="4">
    <source>
        <dbReference type="Pfam" id="PF22678"/>
    </source>
</evidence>
<evidence type="ECO:0008006" key="7">
    <source>
        <dbReference type="Google" id="ProtNLM"/>
    </source>
</evidence>
<proteinExistence type="predicted"/>
<dbReference type="PANTHER" id="PTHR35038">
    <property type="entry name" value="DISSIMILATORY SULFITE REDUCTASE SIRA"/>
    <property type="match status" value="1"/>
</dbReference>
<name>A0ABT3TJP4_9GAMM</name>
<keyword evidence="1 2" id="KW-0732">Signal</keyword>
<dbReference type="Proteomes" id="UP001143362">
    <property type="component" value="Unassembled WGS sequence"/>
</dbReference>
<accession>A0ABT3TJP4</accession>
<reference evidence="5" key="1">
    <citation type="submission" date="2019-02" db="EMBL/GenBank/DDBJ databases">
        <authorList>
            <person name="Li S.-H."/>
        </authorList>
    </citation>
    <scope>NUCLEOTIDE SEQUENCE</scope>
    <source>
        <strain evidence="5">IMCC14734</strain>
    </source>
</reference>
<evidence type="ECO:0000313" key="5">
    <source>
        <dbReference type="EMBL" id="MCX2982526.1"/>
    </source>
</evidence>
<evidence type="ECO:0000259" key="3">
    <source>
        <dbReference type="Pfam" id="PF09699"/>
    </source>
</evidence>
<protein>
    <recommendedName>
        <fullName evidence="7">NapC/NirT cytochrome c N-terminal domain-containing protein</fullName>
    </recommendedName>
</protein>
<dbReference type="PANTHER" id="PTHR35038:SF5">
    <property type="entry name" value="CYTOCHROME C-TYPE PROTEIN NRFB"/>
    <property type="match status" value="1"/>
</dbReference>
<dbReference type="EMBL" id="SHNN01000003">
    <property type="protein sequence ID" value="MCX2982526.1"/>
    <property type="molecule type" value="Genomic_DNA"/>
</dbReference>
<dbReference type="Pfam" id="PF22678">
    <property type="entry name" value="Cytochrom_c_NrfB-like"/>
    <property type="match status" value="1"/>
</dbReference>
<evidence type="ECO:0000256" key="1">
    <source>
        <dbReference type="ARBA" id="ARBA00022729"/>
    </source>
</evidence>
<dbReference type="InterPro" id="IPR036280">
    <property type="entry name" value="Multihaem_cyt_sf"/>
</dbReference>
<feature type="domain" description="Cytochrome c-type protein NrfB-like" evidence="4">
    <location>
        <begin position="53"/>
        <end position="130"/>
    </location>
</feature>